<dbReference type="Gene3D" id="3.40.50.720">
    <property type="entry name" value="NAD(P)-binding Rossmann-like Domain"/>
    <property type="match status" value="2"/>
</dbReference>
<protein>
    <submittedName>
        <fullName evidence="3">Glyoxylate/hydroxypyruvate reductase A</fullName>
    </submittedName>
</protein>
<accession>A0A2A7S9A3</accession>
<comment type="caution">
    <text evidence="3">The sequence shown here is derived from an EMBL/GenBank/DDBJ whole genome shotgun (WGS) entry which is preliminary data.</text>
</comment>
<organism evidence="3 4">
    <name type="scientific">Burkholderia gladioli</name>
    <name type="common">Pseudomonas marginata</name>
    <name type="synonym">Phytomonas marginata</name>
    <dbReference type="NCBI Taxonomy" id="28095"/>
    <lineage>
        <taxon>Bacteria</taxon>
        <taxon>Pseudomonadati</taxon>
        <taxon>Pseudomonadota</taxon>
        <taxon>Betaproteobacteria</taxon>
        <taxon>Burkholderiales</taxon>
        <taxon>Burkholderiaceae</taxon>
        <taxon>Burkholderia</taxon>
    </lineage>
</organism>
<dbReference type="SUPFAM" id="SSF51735">
    <property type="entry name" value="NAD(P)-binding Rossmann-fold domains"/>
    <property type="match status" value="1"/>
</dbReference>
<dbReference type="PANTHER" id="PTHR43333:SF1">
    <property type="entry name" value="D-ISOMER SPECIFIC 2-HYDROXYACID DEHYDROGENASE NAD-BINDING DOMAIN-CONTAINING PROTEIN"/>
    <property type="match status" value="1"/>
</dbReference>
<dbReference type="AlphaFoldDB" id="A0A2A7S9A3"/>
<keyword evidence="3" id="KW-0670">Pyruvate</keyword>
<sequence length="304" mass="33115">MTRIAFLSDGFDLSPLFAPLRERLPGLQVVGADGHDAEIAVCWRPPAGALARLPSLRLVHSIAAGVDHILVDPELPAVPVCRVVDPVHAEGMGEFVMWAVLHFHRGFDRVLANQRERRWLREPQVAAQARTIGVMGLGALGRHVAGLLAGAGFRVRGWSRERKRLDGIETFSAGQLDDFLAGSEMLVCLLPLTADTRALIDRRLLARLPRGAKLIHVGRGEHLVAADVLAALEDGRLGGAVIDVFEREPLPEDDPFWDAPNLIVTPHMASVASFERIAAQIADNVMRLREGLPLANRVDPALGY</sequence>
<name>A0A2A7S9A3_BURGA</name>
<dbReference type="GO" id="GO:0016491">
    <property type="term" value="F:oxidoreductase activity"/>
    <property type="evidence" value="ECO:0007669"/>
    <property type="project" value="UniProtKB-KW"/>
</dbReference>
<keyword evidence="1" id="KW-0560">Oxidoreductase</keyword>
<evidence type="ECO:0000313" key="4">
    <source>
        <dbReference type="Proteomes" id="UP000220629"/>
    </source>
</evidence>
<dbReference type="GO" id="GO:0051287">
    <property type="term" value="F:NAD binding"/>
    <property type="evidence" value="ECO:0007669"/>
    <property type="project" value="InterPro"/>
</dbReference>
<evidence type="ECO:0000256" key="1">
    <source>
        <dbReference type="ARBA" id="ARBA00023002"/>
    </source>
</evidence>
<dbReference type="InterPro" id="IPR036291">
    <property type="entry name" value="NAD(P)-bd_dom_sf"/>
</dbReference>
<proteinExistence type="predicted"/>
<dbReference type="Proteomes" id="UP000220629">
    <property type="component" value="Unassembled WGS sequence"/>
</dbReference>
<gene>
    <name evidence="3" type="ORF">CRM94_37255</name>
</gene>
<dbReference type="PANTHER" id="PTHR43333">
    <property type="entry name" value="2-HACID_DH_C DOMAIN-CONTAINING PROTEIN"/>
    <property type="match status" value="1"/>
</dbReference>
<dbReference type="RefSeq" id="WP_098154630.1">
    <property type="nucleotide sequence ID" value="NZ_CADEPW010000021.1"/>
</dbReference>
<dbReference type="CDD" id="cd12164">
    <property type="entry name" value="GDH_like_2"/>
    <property type="match status" value="1"/>
</dbReference>
<evidence type="ECO:0000313" key="3">
    <source>
        <dbReference type="EMBL" id="PEH39885.1"/>
    </source>
</evidence>
<evidence type="ECO:0000256" key="2">
    <source>
        <dbReference type="ARBA" id="ARBA00023027"/>
    </source>
</evidence>
<reference evidence="4" key="1">
    <citation type="submission" date="2017-09" db="EMBL/GenBank/DDBJ databases">
        <title>FDA dAtabase for Regulatory Grade micrObial Sequences (FDA-ARGOS): Supporting development and validation of Infectious Disease Dx tests.</title>
        <authorList>
            <person name="Minogue T."/>
            <person name="Wolcott M."/>
            <person name="Wasieloski L."/>
            <person name="Aguilar W."/>
            <person name="Moore D."/>
            <person name="Tallon L."/>
            <person name="Sadzewicz L."/>
            <person name="Ott S."/>
            <person name="Zhao X."/>
            <person name="Nagaraj S."/>
            <person name="Vavikolanu K."/>
            <person name="Aluvathingal J."/>
            <person name="Nadendla S."/>
            <person name="Sichtig H."/>
        </authorList>
    </citation>
    <scope>NUCLEOTIDE SEQUENCE [LARGE SCALE GENOMIC DNA]</scope>
    <source>
        <strain evidence="4">FDAARGOS_390</strain>
    </source>
</reference>
<keyword evidence="2" id="KW-0520">NAD</keyword>
<dbReference type="Pfam" id="PF02826">
    <property type="entry name" value="2-Hacid_dh_C"/>
    <property type="match status" value="1"/>
</dbReference>
<dbReference type="SUPFAM" id="SSF52283">
    <property type="entry name" value="Formate/glycerate dehydrogenase catalytic domain-like"/>
    <property type="match status" value="1"/>
</dbReference>
<dbReference type="EMBL" id="PDDY01000004">
    <property type="protein sequence ID" value="PEH39885.1"/>
    <property type="molecule type" value="Genomic_DNA"/>
</dbReference>
<dbReference type="InterPro" id="IPR006140">
    <property type="entry name" value="D-isomer_DH_NAD-bd"/>
</dbReference>